<organism evidence="2 3">
    <name type="scientific">Gracilariopsis chorda</name>
    <dbReference type="NCBI Taxonomy" id="448386"/>
    <lineage>
        <taxon>Eukaryota</taxon>
        <taxon>Rhodophyta</taxon>
        <taxon>Florideophyceae</taxon>
        <taxon>Rhodymeniophycidae</taxon>
        <taxon>Gracilariales</taxon>
        <taxon>Gracilariaceae</taxon>
        <taxon>Gracilariopsis</taxon>
    </lineage>
</organism>
<dbReference type="AlphaFoldDB" id="A0A2V3IV61"/>
<keyword evidence="3" id="KW-1185">Reference proteome</keyword>
<dbReference type="OrthoDB" id="266020at2759"/>
<dbReference type="InterPro" id="IPR053234">
    <property type="entry name" value="RPM1_Interactor"/>
</dbReference>
<reference evidence="2 3" key="1">
    <citation type="journal article" date="2018" name="Mol. Biol. Evol.">
        <title>Analysis of the draft genome of the red seaweed Gracilariopsis chorda provides insights into genome size evolution in Rhodophyta.</title>
        <authorList>
            <person name="Lee J."/>
            <person name="Yang E.C."/>
            <person name="Graf L."/>
            <person name="Yang J.H."/>
            <person name="Qiu H."/>
            <person name="Zel Zion U."/>
            <person name="Chan C.X."/>
            <person name="Stephens T.G."/>
            <person name="Weber A.P.M."/>
            <person name="Boo G.H."/>
            <person name="Boo S.M."/>
            <person name="Kim K.M."/>
            <person name="Shin Y."/>
            <person name="Jung M."/>
            <person name="Lee S.J."/>
            <person name="Yim H.S."/>
            <person name="Lee J.H."/>
            <person name="Bhattacharya D."/>
            <person name="Yoon H.S."/>
        </authorList>
    </citation>
    <scope>NUCLEOTIDE SEQUENCE [LARGE SCALE GENOMIC DNA]</scope>
    <source>
        <strain evidence="2 3">SKKU-2015</strain>
        <tissue evidence="2">Whole body</tissue>
    </source>
</reference>
<sequence length="281" mass="32088">MNTEVIVLSDSSDDPVTPVEIVPTVPENQLSSPPPRLVPPKQISPQLQPLPSPVGFSDDDELEITLVTSSQTRKDTTATPPVTSSRTDLECVGERRGILALRDYPHFRFQCGIHPFKKMRARMKETCCERCFCYICDVLATDCTKWSAHCKAVDTVTKYRKERELRLEERRRREQSTDGARHTIVKRIIKPQPVDEREYEQLVELPNEDEEFEDDGFPHSCSDDDAASAPVDFDHPKLNPMLQHLHRDNNGSFLQRKLEKNPERPAYSTIFRGPSAFADLL</sequence>
<dbReference type="PANTHER" id="PTHR33443:SF30">
    <property type="entry name" value="SARCOSINE DEHYDROGENASE-2C PROTEIN"/>
    <property type="match status" value="1"/>
</dbReference>
<accession>A0A2V3IV61</accession>
<evidence type="ECO:0000313" key="2">
    <source>
        <dbReference type="EMBL" id="PXF46014.1"/>
    </source>
</evidence>
<protein>
    <submittedName>
        <fullName evidence="2">Uncharacterized protein</fullName>
    </submittedName>
</protein>
<evidence type="ECO:0000313" key="3">
    <source>
        <dbReference type="Proteomes" id="UP000247409"/>
    </source>
</evidence>
<feature type="compositionally biased region" description="Low complexity" evidence="1">
    <location>
        <begin position="15"/>
        <end position="27"/>
    </location>
</feature>
<gene>
    <name evidence="2" type="ORF">BWQ96_04189</name>
</gene>
<feature type="region of interest" description="Disordered" evidence="1">
    <location>
        <begin position="1"/>
        <end position="45"/>
    </location>
</feature>
<name>A0A2V3IV61_9FLOR</name>
<dbReference type="PANTHER" id="PTHR33443">
    <property type="entry name" value="ZGC:112980"/>
    <property type="match status" value="1"/>
</dbReference>
<proteinExistence type="predicted"/>
<dbReference type="Proteomes" id="UP000247409">
    <property type="component" value="Unassembled WGS sequence"/>
</dbReference>
<comment type="caution">
    <text evidence="2">The sequence shown here is derived from an EMBL/GenBank/DDBJ whole genome shotgun (WGS) entry which is preliminary data.</text>
</comment>
<evidence type="ECO:0000256" key="1">
    <source>
        <dbReference type="SAM" id="MobiDB-lite"/>
    </source>
</evidence>
<dbReference type="EMBL" id="NBIV01000046">
    <property type="protein sequence ID" value="PXF46014.1"/>
    <property type="molecule type" value="Genomic_DNA"/>
</dbReference>